<reference evidence="1" key="2">
    <citation type="submission" date="2022-01" db="EMBL/GenBank/DDBJ databases">
        <authorList>
            <person name="Yamashiro T."/>
            <person name="Shiraishi A."/>
            <person name="Satake H."/>
            <person name="Nakayama K."/>
        </authorList>
    </citation>
    <scope>NUCLEOTIDE SEQUENCE</scope>
</reference>
<reference evidence="1" key="1">
    <citation type="journal article" date="2022" name="Int. J. Mol. Sci.">
        <title>Draft Genome of Tanacetum Coccineum: Genomic Comparison of Closely Related Tanacetum-Family Plants.</title>
        <authorList>
            <person name="Yamashiro T."/>
            <person name="Shiraishi A."/>
            <person name="Nakayama K."/>
            <person name="Satake H."/>
        </authorList>
    </citation>
    <scope>NUCLEOTIDE SEQUENCE</scope>
</reference>
<protein>
    <submittedName>
        <fullName evidence="1">Uncharacterized protein</fullName>
    </submittedName>
</protein>
<evidence type="ECO:0000313" key="2">
    <source>
        <dbReference type="Proteomes" id="UP001151760"/>
    </source>
</evidence>
<gene>
    <name evidence="1" type="ORF">Tco_0937167</name>
</gene>
<organism evidence="1 2">
    <name type="scientific">Tanacetum coccineum</name>
    <dbReference type="NCBI Taxonomy" id="301880"/>
    <lineage>
        <taxon>Eukaryota</taxon>
        <taxon>Viridiplantae</taxon>
        <taxon>Streptophyta</taxon>
        <taxon>Embryophyta</taxon>
        <taxon>Tracheophyta</taxon>
        <taxon>Spermatophyta</taxon>
        <taxon>Magnoliopsida</taxon>
        <taxon>eudicotyledons</taxon>
        <taxon>Gunneridae</taxon>
        <taxon>Pentapetalae</taxon>
        <taxon>asterids</taxon>
        <taxon>campanulids</taxon>
        <taxon>Asterales</taxon>
        <taxon>Asteraceae</taxon>
        <taxon>Asteroideae</taxon>
        <taxon>Anthemideae</taxon>
        <taxon>Anthemidinae</taxon>
        <taxon>Tanacetum</taxon>
    </lineage>
</organism>
<evidence type="ECO:0000313" key="1">
    <source>
        <dbReference type="EMBL" id="GJT37302.1"/>
    </source>
</evidence>
<accession>A0ABQ5DEC2</accession>
<proteinExistence type="predicted"/>
<name>A0ABQ5DEC2_9ASTR</name>
<dbReference type="Proteomes" id="UP001151760">
    <property type="component" value="Unassembled WGS sequence"/>
</dbReference>
<comment type="caution">
    <text evidence="1">The sequence shown here is derived from an EMBL/GenBank/DDBJ whole genome shotgun (WGS) entry which is preliminary data.</text>
</comment>
<dbReference type="EMBL" id="BQNB010015212">
    <property type="protein sequence ID" value="GJT37302.1"/>
    <property type="molecule type" value="Genomic_DNA"/>
</dbReference>
<keyword evidence="2" id="KW-1185">Reference proteome</keyword>
<sequence length="216" mass="24259">MVNGGKKGFRANTKNFIRYGHNKNELHAAEKTIDEMSRPENLAKPRISQSFSLETAMSFPPLSKEDGAKSPMIIEVEMGGHFVIGKIGDESTLHFRLENFMVIRRHGNVTGSRIILWNVLVLRPSIKPPAVNQSTERKTNIAIHPELPEQDSGHRSTLTEKGAQRIYVPCSTKLGYFCMEAMICRASPQYIGNTVLISEGYSQSGKEKRQARKEIM</sequence>